<feature type="transmembrane region" description="Helical" evidence="6">
    <location>
        <begin position="176"/>
        <end position="200"/>
    </location>
</feature>
<keyword evidence="2 6" id="KW-0812">Transmembrane</keyword>
<feature type="transmembrane region" description="Helical" evidence="6">
    <location>
        <begin position="373"/>
        <end position="393"/>
    </location>
</feature>
<dbReference type="PANTHER" id="PTHR47704:SF1">
    <property type="entry name" value="POTASSIUM TRANSPORTER KIMA"/>
    <property type="match status" value="1"/>
</dbReference>
<dbReference type="STRING" id="525904.Tter_0032"/>
<protein>
    <recommendedName>
        <fullName evidence="9">Amino acid permease-associated region</fullName>
    </recommendedName>
</protein>
<dbReference type="Proteomes" id="UP000000323">
    <property type="component" value="Chromosome 1"/>
</dbReference>
<feature type="transmembrane region" description="Helical" evidence="6">
    <location>
        <begin position="277"/>
        <end position="295"/>
    </location>
</feature>
<dbReference type="InterPro" id="IPR002293">
    <property type="entry name" value="AA/rel_permease1"/>
</dbReference>
<feature type="transmembrane region" description="Helical" evidence="6">
    <location>
        <begin position="521"/>
        <end position="539"/>
    </location>
</feature>
<dbReference type="GO" id="GO:0016020">
    <property type="term" value="C:membrane"/>
    <property type="evidence" value="ECO:0007669"/>
    <property type="project" value="UniProtKB-SubCell"/>
</dbReference>
<feature type="transmembrane region" description="Helical" evidence="6">
    <location>
        <begin position="420"/>
        <end position="442"/>
    </location>
</feature>
<dbReference type="GO" id="GO:0022857">
    <property type="term" value="F:transmembrane transporter activity"/>
    <property type="evidence" value="ECO:0007669"/>
    <property type="project" value="InterPro"/>
</dbReference>
<proteinExistence type="predicted"/>
<feature type="transmembrane region" description="Helical" evidence="6">
    <location>
        <begin position="482"/>
        <end position="501"/>
    </location>
</feature>
<dbReference type="AlphaFoldDB" id="D1CDE9"/>
<evidence type="ECO:0000313" key="8">
    <source>
        <dbReference type="Proteomes" id="UP000000323"/>
    </source>
</evidence>
<feature type="transmembrane region" description="Helical" evidence="6">
    <location>
        <begin position="109"/>
        <end position="137"/>
    </location>
</feature>
<organism evidence="7 8">
    <name type="scientific">Thermobaculum terrenum (strain ATCC BAA-798 / CCMEE 7001 / YNP1)</name>
    <dbReference type="NCBI Taxonomy" id="525904"/>
    <lineage>
        <taxon>Bacteria</taxon>
        <taxon>Bacillati</taxon>
        <taxon>Chloroflexota</taxon>
        <taxon>Chloroflexia</taxon>
        <taxon>Candidatus Thermobaculales</taxon>
        <taxon>Candidatus Thermobaculaceae</taxon>
        <taxon>Thermobaculum</taxon>
    </lineage>
</organism>
<dbReference type="RefSeq" id="WP_012873990.1">
    <property type="nucleotide sequence ID" value="NC_013525.1"/>
</dbReference>
<evidence type="ECO:0000256" key="6">
    <source>
        <dbReference type="SAM" id="Phobius"/>
    </source>
</evidence>
<comment type="subcellular location">
    <subcellularLocation>
        <location evidence="1">Membrane</location>
        <topology evidence="1">Multi-pass membrane protein</topology>
    </subcellularLocation>
</comment>
<sequence length="693" mass="75461">MTNGHDPSSELDVKEVRRGRHPGDRYVRVQHTPGFQKVGRGYISVTPRATEPKTFVGKALRSVRRFLIGSPIETAREVHERLTKIKALAILGSDNISSSSYATEEIMRILLLGGISALSLTLPITLAVICVLIIVVISYQQTIRAYPHGASAYIVASNELGKLPGLTAAASLLNDYVLTVSVSIAAGVAALGSAAPFFLGSSAGDFFYNHRVLVSIVLIMIIMIGNLRGVREAGTIFAAPTYIYIISILGLLAYGFYRFASGDLPEYNPPPGWVEEWQHRSLGALSILLILRAFASGSVGLSGTEAISDGVPAFKPPEWKNARITLIFMAGTFGILFLGISFLSGQLHIIPAPEEQETVLSQLARTLVGTGPYYLLVQAATAVVLVLAANTAFSDFPRLAYFLARDGYMPHQFLHRGDRLAFSVGIISLSVIASLLLIIFGGSVTALIPLYTVGVFVAFTLSQSGMVAHWRRQRGKGWRVKAAVNGVGATITGIVAVIVAVTKFSSGVPLFNIGSFTVHAGSWIVLVLVPLMILMLMSIRSHYERAQRELQPEIPINPSDIKHTIIVPVASLNKVALQSLAYAKSISPNVTAIHVVENQEEAEEFRKEWEKFGSPCSLVIMESPYRSLVGPILAYIDAVDRKRPDDTITVVLPEFVPKHWWERLLHNQTALRLKAALLFRPGTVVINVPYHLK</sequence>
<dbReference type="InterPro" id="IPR053153">
    <property type="entry name" value="APC_K+_Transporter"/>
</dbReference>
<gene>
    <name evidence="7" type="ordered locus">Tter_0032</name>
</gene>
<evidence type="ECO:0000256" key="4">
    <source>
        <dbReference type="ARBA" id="ARBA00023136"/>
    </source>
</evidence>
<evidence type="ECO:0000256" key="5">
    <source>
        <dbReference type="SAM" id="MobiDB-lite"/>
    </source>
</evidence>
<dbReference type="PANTHER" id="PTHR47704">
    <property type="entry name" value="POTASSIUM TRANSPORTER KIMA"/>
    <property type="match status" value="1"/>
</dbReference>
<dbReference type="KEGG" id="ttr:Tter_0032"/>
<evidence type="ECO:0000256" key="1">
    <source>
        <dbReference type="ARBA" id="ARBA00004141"/>
    </source>
</evidence>
<dbReference type="HOGENOM" id="CLU_017999_1_1_0"/>
<feature type="region of interest" description="Disordered" evidence="5">
    <location>
        <begin position="1"/>
        <end position="22"/>
    </location>
</feature>
<evidence type="ECO:0000256" key="3">
    <source>
        <dbReference type="ARBA" id="ARBA00022989"/>
    </source>
</evidence>
<evidence type="ECO:0000313" key="7">
    <source>
        <dbReference type="EMBL" id="ACZ40955.1"/>
    </source>
</evidence>
<evidence type="ECO:0008006" key="9">
    <source>
        <dbReference type="Google" id="ProtNLM"/>
    </source>
</evidence>
<name>D1CDE9_THET1</name>
<feature type="transmembrane region" description="Helical" evidence="6">
    <location>
        <begin position="236"/>
        <end position="257"/>
    </location>
</feature>
<reference evidence="8" key="1">
    <citation type="journal article" date="2010" name="Stand. Genomic Sci.">
        <title>Complete genome sequence of 'Thermobaculum terrenum' type strain (YNP1).</title>
        <authorList>
            <person name="Kiss H."/>
            <person name="Cleland D."/>
            <person name="Lapidus A."/>
            <person name="Lucas S."/>
            <person name="Glavina Del Rio T."/>
            <person name="Nolan M."/>
            <person name="Tice H."/>
            <person name="Han C."/>
            <person name="Goodwin L."/>
            <person name="Pitluck S."/>
            <person name="Liolios K."/>
            <person name="Ivanova N."/>
            <person name="Mavromatis K."/>
            <person name="Ovchinnikova G."/>
            <person name="Pati A."/>
            <person name="Chen A."/>
            <person name="Palaniappan K."/>
            <person name="Land M."/>
            <person name="Hauser L."/>
            <person name="Chang Y."/>
            <person name="Jeffries C."/>
            <person name="Lu M."/>
            <person name="Brettin T."/>
            <person name="Detter J."/>
            <person name="Goker M."/>
            <person name="Tindall B."/>
            <person name="Beck B."/>
            <person name="McDermott T."/>
            <person name="Woyke T."/>
            <person name="Bristow J."/>
            <person name="Eisen J."/>
            <person name="Markowitz V."/>
            <person name="Hugenholtz P."/>
            <person name="Kyrpides N."/>
            <person name="Klenk H."/>
            <person name="Cheng J."/>
        </authorList>
    </citation>
    <scope>NUCLEOTIDE SEQUENCE [LARGE SCALE GENOMIC DNA]</scope>
    <source>
        <strain evidence="8">ATCC BAA-798 / YNP1</strain>
    </source>
</reference>
<feature type="compositionally biased region" description="Basic and acidic residues" evidence="5">
    <location>
        <begin position="7"/>
        <end position="22"/>
    </location>
</feature>
<accession>D1CDE9</accession>
<feature type="transmembrane region" description="Helical" evidence="6">
    <location>
        <begin position="448"/>
        <end position="470"/>
    </location>
</feature>
<dbReference type="Pfam" id="PF13520">
    <property type="entry name" value="AA_permease_2"/>
    <property type="match status" value="1"/>
</dbReference>
<dbReference type="EMBL" id="CP001825">
    <property type="protein sequence ID" value="ACZ40955.1"/>
    <property type="molecule type" value="Genomic_DNA"/>
</dbReference>
<keyword evidence="3 6" id="KW-1133">Transmembrane helix</keyword>
<feature type="transmembrane region" description="Helical" evidence="6">
    <location>
        <begin position="206"/>
        <end position="224"/>
    </location>
</feature>
<dbReference type="OrthoDB" id="9759676at2"/>
<keyword evidence="4 6" id="KW-0472">Membrane</keyword>
<dbReference type="Gene3D" id="1.20.1740.10">
    <property type="entry name" value="Amino acid/polyamine transporter I"/>
    <property type="match status" value="1"/>
</dbReference>
<dbReference type="eggNOG" id="COG0531">
    <property type="taxonomic scope" value="Bacteria"/>
</dbReference>
<keyword evidence="8" id="KW-1185">Reference proteome</keyword>
<feature type="transmembrane region" description="Helical" evidence="6">
    <location>
        <begin position="324"/>
        <end position="343"/>
    </location>
</feature>
<evidence type="ECO:0000256" key="2">
    <source>
        <dbReference type="ARBA" id="ARBA00022692"/>
    </source>
</evidence>